<evidence type="ECO:0000256" key="5">
    <source>
        <dbReference type="SAM" id="Coils"/>
    </source>
</evidence>
<dbReference type="PANTHER" id="PTHR30603">
    <property type="entry name" value="RNA POLYMERASE SIGMA FACTOR RPO"/>
    <property type="match status" value="1"/>
</dbReference>
<name>A0A350H8T7_UNCW3</name>
<dbReference type="InterPro" id="IPR013324">
    <property type="entry name" value="RNA_pol_sigma_r3/r4-like"/>
</dbReference>
<evidence type="ECO:0000313" key="11">
    <source>
        <dbReference type="Proteomes" id="UP000264062"/>
    </source>
</evidence>
<evidence type="ECO:0000256" key="3">
    <source>
        <dbReference type="ARBA" id="ARBA00023125"/>
    </source>
</evidence>
<evidence type="ECO:0000259" key="6">
    <source>
        <dbReference type="Pfam" id="PF00140"/>
    </source>
</evidence>
<dbReference type="SUPFAM" id="SSF88659">
    <property type="entry name" value="Sigma3 and sigma4 domains of RNA polymerase sigma factors"/>
    <property type="match status" value="2"/>
</dbReference>
<dbReference type="InterPro" id="IPR013325">
    <property type="entry name" value="RNA_pol_sigma_r2"/>
</dbReference>
<dbReference type="Gene3D" id="1.10.10.10">
    <property type="entry name" value="Winged helix-like DNA-binding domain superfamily/Winged helix DNA-binding domain"/>
    <property type="match status" value="2"/>
</dbReference>
<keyword evidence="2" id="KW-0731">Sigma factor</keyword>
<dbReference type="Pfam" id="PF04542">
    <property type="entry name" value="Sigma70_r2"/>
    <property type="match status" value="1"/>
</dbReference>
<protein>
    <submittedName>
        <fullName evidence="10">RNA polymerase subunit sigma</fullName>
    </submittedName>
</protein>
<dbReference type="InterPro" id="IPR000943">
    <property type="entry name" value="RNA_pol_sigma70"/>
</dbReference>
<keyword evidence="4" id="KW-0804">Transcription</keyword>
<evidence type="ECO:0000256" key="4">
    <source>
        <dbReference type="ARBA" id="ARBA00023163"/>
    </source>
</evidence>
<dbReference type="Pfam" id="PF04545">
    <property type="entry name" value="Sigma70_r4"/>
    <property type="match status" value="1"/>
</dbReference>
<keyword evidence="3" id="KW-0238">DNA-binding</keyword>
<dbReference type="GO" id="GO:0003677">
    <property type="term" value="F:DNA binding"/>
    <property type="evidence" value="ECO:0007669"/>
    <property type="project" value="UniProtKB-KW"/>
</dbReference>
<sequence>MNDKSLQIYLKEIKRFSLLTVDEERDYSKRIQNGDKKALEKLIQGNLRFVVNVAKEYQGKGLSLSELINEGNYGLIKAAQKFDESKNVKFISYAVWWIRQTIMKAILENNSNIRVPLSQMGKMNLVGKTKHALFDSSGQAPTFKEIADKIGMSEAEVQQIVSLTKTEVSLSEPISSDENLYLSDTISQNTEESPEETLFRKRYKETLSAQLDKLSERESFILKKYFGLDDFRPHTLEELGDELQISRERVRQIKDRAINKLKDLTKNILEPYNE</sequence>
<dbReference type="InterPro" id="IPR007627">
    <property type="entry name" value="RNA_pol_sigma70_r2"/>
</dbReference>
<dbReference type="AlphaFoldDB" id="A0A350H8T7"/>
<organism evidence="10 11">
    <name type="scientific">candidate division WOR-3 bacterium</name>
    <dbReference type="NCBI Taxonomy" id="2052148"/>
    <lineage>
        <taxon>Bacteria</taxon>
        <taxon>Bacteria division WOR-3</taxon>
    </lineage>
</organism>
<feature type="domain" description="RNA polymerase sigma-70 region 2" evidence="8">
    <location>
        <begin position="42"/>
        <end position="107"/>
    </location>
</feature>
<feature type="domain" description="RNA polymerase sigma-70 region 4" evidence="9">
    <location>
        <begin position="211"/>
        <end position="262"/>
    </location>
</feature>
<dbReference type="InterPro" id="IPR009042">
    <property type="entry name" value="RNA_pol_sigma70_r1_2"/>
</dbReference>
<reference evidence="10 11" key="1">
    <citation type="journal article" date="2018" name="Nat. Biotechnol.">
        <title>A standardized bacterial taxonomy based on genome phylogeny substantially revises the tree of life.</title>
        <authorList>
            <person name="Parks D.H."/>
            <person name="Chuvochina M."/>
            <person name="Waite D.W."/>
            <person name="Rinke C."/>
            <person name="Skarshewski A."/>
            <person name="Chaumeil P.A."/>
            <person name="Hugenholtz P."/>
        </authorList>
    </citation>
    <scope>NUCLEOTIDE SEQUENCE [LARGE SCALE GENOMIC DNA]</scope>
    <source>
        <strain evidence="10">UBA9956</strain>
    </source>
</reference>
<dbReference type="SUPFAM" id="SSF88946">
    <property type="entry name" value="Sigma2 domain of RNA polymerase sigma factors"/>
    <property type="match status" value="1"/>
</dbReference>
<gene>
    <name evidence="10" type="ORF">DCW38_02085</name>
</gene>
<dbReference type="InterPro" id="IPR036388">
    <property type="entry name" value="WH-like_DNA-bd_sf"/>
</dbReference>
<evidence type="ECO:0000259" key="7">
    <source>
        <dbReference type="Pfam" id="PF04539"/>
    </source>
</evidence>
<evidence type="ECO:0000259" key="9">
    <source>
        <dbReference type="Pfam" id="PF04545"/>
    </source>
</evidence>
<dbReference type="InterPro" id="IPR014284">
    <property type="entry name" value="RNA_pol_sigma-70_dom"/>
</dbReference>
<evidence type="ECO:0000313" key="10">
    <source>
        <dbReference type="EMBL" id="HAV91953.1"/>
    </source>
</evidence>
<dbReference type="PRINTS" id="PR00046">
    <property type="entry name" value="SIGMA70FCT"/>
</dbReference>
<dbReference type="Pfam" id="PF04539">
    <property type="entry name" value="Sigma70_r3"/>
    <property type="match status" value="1"/>
</dbReference>
<dbReference type="Proteomes" id="UP000264062">
    <property type="component" value="Unassembled WGS sequence"/>
</dbReference>
<dbReference type="GO" id="GO:0006352">
    <property type="term" value="P:DNA-templated transcription initiation"/>
    <property type="evidence" value="ECO:0007669"/>
    <property type="project" value="InterPro"/>
</dbReference>
<dbReference type="EMBL" id="DMZY01000063">
    <property type="protein sequence ID" value="HAV91953.1"/>
    <property type="molecule type" value="Genomic_DNA"/>
</dbReference>
<feature type="domain" description="RNA polymerase sigma-70 region 1.2" evidence="6">
    <location>
        <begin position="5"/>
        <end position="36"/>
    </location>
</feature>
<dbReference type="GO" id="GO:0016987">
    <property type="term" value="F:sigma factor activity"/>
    <property type="evidence" value="ECO:0007669"/>
    <property type="project" value="UniProtKB-KW"/>
</dbReference>
<evidence type="ECO:0000259" key="8">
    <source>
        <dbReference type="Pfam" id="PF04542"/>
    </source>
</evidence>
<dbReference type="PIRSF" id="PIRSF000770">
    <property type="entry name" value="RNA_pol_sigma-SigE/K"/>
    <property type="match status" value="1"/>
</dbReference>
<dbReference type="InterPro" id="IPR007630">
    <property type="entry name" value="RNA_pol_sigma70_r4"/>
</dbReference>
<dbReference type="Pfam" id="PF00140">
    <property type="entry name" value="Sigma70_r1_2"/>
    <property type="match status" value="1"/>
</dbReference>
<feature type="domain" description="RNA polymerase sigma-70 region 3" evidence="7">
    <location>
        <begin position="123"/>
        <end position="196"/>
    </location>
</feature>
<dbReference type="Gene3D" id="1.10.601.10">
    <property type="entry name" value="RNA Polymerase Primary Sigma Factor"/>
    <property type="match status" value="1"/>
</dbReference>
<keyword evidence="1" id="KW-0805">Transcription regulation</keyword>
<dbReference type="InterPro" id="IPR050239">
    <property type="entry name" value="Sigma-70_RNA_pol_init_factors"/>
</dbReference>
<comment type="caution">
    <text evidence="10">The sequence shown here is derived from an EMBL/GenBank/DDBJ whole genome shotgun (WGS) entry which is preliminary data.</text>
</comment>
<accession>A0A350H8T7</accession>
<dbReference type="CDD" id="cd06171">
    <property type="entry name" value="Sigma70_r4"/>
    <property type="match status" value="1"/>
</dbReference>
<evidence type="ECO:0000256" key="1">
    <source>
        <dbReference type="ARBA" id="ARBA00023015"/>
    </source>
</evidence>
<proteinExistence type="predicted"/>
<keyword evidence="5" id="KW-0175">Coiled coil</keyword>
<dbReference type="NCBIfam" id="TIGR02937">
    <property type="entry name" value="sigma70-ECF"/>
    <property type="match status" value="1"/>
</dbReference>
<evidence type="ECO:0000256" key="2">
    <source>
        <dbReference type="ARBA" id="ARBA00023082"/>
    </source>
</evidence>
<feature type="coiled-coil region" evidence="5">
    <location>
        <begin position="236"/>
        <end position="267"/>
    </location>
</feature>
<dbReference type="PANTHER" id="PTHR30603:SF47">
    <property type="entry name" value="RNA POLYMERASE SIGMA FACTOR SIGD, CHLOROPLASTIC"/>
    <property type="match status" value="1"/>
</dbReference>
<dbReference type="InterPro" id="IPR007624">
    <property type="entry name" value="RNA_pol_sigma70_r3"/>
</dbReference>